<keyword evidence="4 6" id="KW-1133">Transmembrane helix</keyword>
<feature type="transmembrane region" description="Helical" evidence="6">
    <location>
        <begin position="267"/>
        <end position="294"/>
    </location>
</feature>
<feature type="transmembrane region" description="Helical" evidence="6">
    <location>
        <begin position="201"/>
        <end position="220"/>
    </location>
</feature>
<protein>
    <submittedName>
        <fullName evidence="7">Membrane protein involved in the export of O-antigen and teichoic acid</fullName>
    </submittedName>
</protein>
<evidence type="ECO:0000313" key="8">
    <source>
        <dbReference type="Proteomes" id="UP000242763"/>
    </source>
</evidence>
<evidence type="ECO:0000256" key="5">
    <source>
        <dbReference type="ARBA" id="ARBA00023136"/>
    </source>
</evidence>
<keyword evidence="5 6" id="KW-0472">Membrane</keyword>
<organism evidence="7 8">
    <name type="scientific">Aquamicrobium aerolatum DSM 21857</name>
    <dbReference type="NCBI Taxonomy" id="1121003"/>
    <lineage>
        <taxon>Bacteria</taxon>
        <taxon>Pseudomonadati</taxon>
        <taxon>Pseudomonadota</taxon>
        <taxon>Alphaproteobacteria</taxon>
        <taxon>Hyphomicrobiales</taxon>
        <taxon>Phyllobacteriaceae</taxon>
        <taxon>Aerobium</taxon>
    </lineage>
</organism>
<evidence type="ECO:0000313" key="7">
    <source>
        <dbReference type="EMBL" id="SFJ45842.1"/>
    </source>
</evidence>
<name>A0A1I3RJ22_9HYPH</name>
<keyword evidence="2" id="KW-1003">Cell membrane</keyword>
<dbReference type="InterPro" id="IPR002797">
    <property type="entry name" value="Polysacc_synth"/>
</dbReference>
<feature type="transmembrane region" description="Helical" evidence="6">
    <location>
        <begin position="347"/>
        <end position="366"/>
    </location>
</feature>
<dbReference type="Pfam" id="PF01943">
    <property type="entry name" value="Polysacc_synt"/>
    <property type="match status" value="1"/>
</dbReference>
<gene>
    <name evidence="7" type="ORF">SAMN03080618_03033</name>
</gene>
<feature type="transmembrane region" description="Helical" evidence="6">
    <location>
        <begin position="56"/>
        <end position="81"/>
    </location>
</feature>
<feature type="transmembrane region" description="Helical" evidence="6">
    <location>
        <begin position="300"/>
        <end position="320"/>
    </location>
</feature>
<proteinExistence type="predicted"/>
<evidence type="ECO:0000256" key="6">
    <source>
        <dbReference type="SAM" id="Phobius"/>
    </source>
</evidence>
<comment type="subcellular location">
    <subcellularLocation>
        <location evidence="1">Cell membrane</location>
        <topology evidence="1">Multi-pass membrane protein</topology>
    </subcellularLocation>
</comment>
<feature type="transmembrane region" description="Helical" evidence="6">
    <location>
        <begin position="161"/>
        <end position="180"/>
    </location>
</feature>
<evidence type="ECO:0000256" key="3">
    <source>
        <dbReference type="ARBA" id="ARBA00022692"/>
    </source>
</evidence>
<sequence>MFVGKRILCVRFSAAATADRLLPSFLAARARPGLTNLDALLFASGDRHGSAGRASLIAFLIRVLSAVIALVSQVLIARWIGSFDYGIFVMVWTVMVIAGNLSCLGFHTSIIRFIPEYRARGRLGELRGIMATSKIFVLATSTLIAALGIAGVWLFSDAVESYYVLPFYLGIACLPIIALSDTLEGTARAHSWAALGLGPIYLLRPLLILALMGLALQLGYPATGQTAVIAAIIATLLTALFQIVTIVPRTRAGLRQVRPKYHHRQWLMVSLPIFVIEGFYFMLTNADVLLVGYFMPPGDVAVYFATTKILALVHFVYFAVKAGVAQRYAHYAQDGNSAKLADFARETVAWTFWPSLVMAGAVLLLGKPLLSMFGPGFEAGYPLLFVLVVGVIARSSVGPAESLLTMTGNQNICALVYGLTLSISVVLNLILIPLHGLWGASIAMAVALSCEAALLAFTVWKRLGIVMIVPNARLPRRQETV</sequence>
<feature type="transmembrane region" description="Helical" evidence="6">
    <location>
        <begin position="372"/>
        <end position="393"/>
    </location>
</feature>
<feature type="transmembrane region" description="Helical" evidence="6">
    <location>
        <begin position="87"/>
        <end position="114"/>
    </location>
</feature>
<feature type="transmembrane region" description="Helical" evidence="6">
    <location>
        <begin position="226"/>
        <end position="247"/>
    </location>
</feature>
<dbReference type="GO" id="GO:0005886">
    <property type="term" value="C:plasma membrane"/>
    <property type="evidence" value="ECO:0007669"/>
    <property type="project" value="UniProtKB-SubCell"/>
</dbReference>
<dbReference type="PANTHER" id="PTHR30250">
    <property type="entry name" value="PST FAMILY PREDICTED COLANIC ACID TRANSPORTER"/>
    <property type="match status" value="1"/>
</dbReference>
<evidence type="ECO:0000256" key="2">
    <source>
        <dbReference type="ARBA" id="ARBA00022475"/>
    </source>
</evidence>
<dbReference type="AlphaFoldDB" id="A0A1I3RJ22"/>
<feature type="transmembrane region" description="Helical" evidence="6">
    <location>
        <begin position="135"/>
        <end position="155"/>
    </location>
</feature>
<dbReference type="PANTHER" id="PTHR30250:SF11">
    <property type="entry name" value="O-ANTIGEN TRANSPORTER-RELATED"/>
    <property type="match status" value="1"/>
</dbReference>
<accession>A0A1I3RJ22</accession>
<feature type="transmembrane region" description="Helical" evidence="6">
    <location>
        <begin position="438"/>
        <end position="460"/>
    </location>
</feature>
<keyword evidence="3 6" id="KW-0812">Transmembrane</keyword>
<dbReference type="STRING" id="1121003.SAMN03080618_03033"/>
<feature type="transmembrane region" description="Helical" evidence="6">
    <location>
        <begin position="414"/>
        <end position="432"/>
    </location>
</feature>
<dbReference type="InterPro" id="IPR050833">
    <property type="entry name" value="Poly_Biosynth_Transport"/>
</dbReference>
<keyword evidence="8" id="KW-1185">Reference proteome</keyword>
<evidence type="ECO:0000256" key="4">
    <source>
        <dbReference type="ARBA" id="ARBA00022989"/>
    </source>
</evidence>
<dbReference type="Proteomes" id="UP000242763">
    <property type="component" value="Unassembled WGS sequence"/>
</dbReference>
<evidence type="ECO:0000256" key="1">
    <source>
        <dbReference type="ARBA" id="ARBA00004651"/>
    </source>
</evidence>
<dbReference type="EMBL" id="FORF01000020">
    <property type="protein sequence ID" value="SFJ45842.1"/>
    <property type="molecule type" value="Genomic_DNA"/>
</dbReference>
<reference evidence="8" key="1">
    <citation type="submission" date="2016-10" db="EMBL/GenBank/DDBJ databases">
        <authorList>
            <person name="Varghese N."/>
            <person name="Submissions S."/>
        </authorList>
    </citation>
    <scope>NUCLEOTIDE SEQUENCE [LARGE SCALE GENOMIC DNA]</scope>
    <source>
        <strain evidence="8">DSM 21857</strain>
    </source>
</reference>